<dbReference type="Proteomes" id="UP000827092">
    <property type="component" value="Unassembled WGS sequence"/>
</dbReference>
<dbReference type="EMBL" id="JAFNEN010000213">
    <property type="protein sequence ID" value="KAG8189520.1"/>
    <property type="molecule type" value="Genomic_DNA"/>
</dbReference>
<comment type="caution">
    <text evidence="1">The sequence shown here is derived from an EMBL/GenBank/DDBJ whole genome shotgun (WGS) entry which is preliminary data.</text>
</comment>
<evidence type="ECO:0000313" key="2">
    <source>
        <dbReference type="Proteomes" id="UP000827092"/>
    </source>
</evidence>
<keyword evidence="2" id="KW-1185">Reference proteome</keyword>
<reference evidence="1 2" key="1">
    <citation type="journal article" date="2022" name="Nat. Ecol. Evol.">
        <title>A masculinizing supergene underlies an exaggerated male reproductive morph in a spider.</title>
        <authorList>
            <person name="Hendrickx F."/>
            <person name="De Corte Z."/>
            <person name="Sonet G."/>
            <person name="Van Belleghem S.M."/>
            <person name="Kostlbacher S."/>
            <person name="Vangestel C."/>
        </authorList>
    </citation>
    <scope>NUCLEOTIDE SEQUENCE [LARGE SCALE GENOMIC DNA]</scope>
    <source>
        <strain evidence="1">W744_W776</strain>
    </source>
</reference>
<organism evidence="1 2">
    <name type="scientific">Oedothorax gibbosus</name>
    <dbReference type="NCBI Taxonomy" id="931172"/>
    <lineage>
        <taxon>Eukaryota</taxon>
        <taxon>Metazoa</taxon>
        <taxon>Ecdysozoa</taxon>
        <taxon>Arthropoda</taxon>
        <taxon>Chelicerata</taxon>
        <taxon>Arachnida</taxon>
        <taxon>Araneae</taxon>
        <taxon>Araneomorphae</taxon>
        <taxon>Entelegynae</taxon>
        <taxon>Araneoidea</taxon>
        <taxon>Linyphiidae</taxon>
        <taxon>Erigoninae</taxon>
        <taxon>Oedothorax</taxon>
    </lineage>
</organism>
<protein>
    <submittedName>
        <fullName evidence="1">Uncharacterized protein</fullName>
    </submittedName>
</protein>
<evidence type="ECO:0000313" key="1">
    <source>
        <dbReference type="EMBL" id="KAG8189520.1"/>
    </source>
</evidence>
<sequence length="101" mass="11389">MVELREYIYIQALRHSAGVAPGQSSAPVFCRLDKRSSTTGGLPLPGRNLVHAKSVKMFSGPFPAARGYTRERERVKGRIRRFGAADVLWESYWVVECMFVD</sequence>
<dbReference type="AlphaFoldDB" id="A0AAV6UYQ7"/>
<name>A0AAV6UYQ7_9ARAC</name>
<proteinExistence type="predicted"/>
<accession>A0AAV6UYQ7</accession>
<gene>
    <name evidence="1" type="ORF">JTE90_008481</name>
</gene>